<evidence type="ECO:0000256" key="1">
    <source>
        <dbReference type="SAM" id="SignalP"/>
    </source>
</evidence>
<dbReference type="Proteomes" id="UP000008076">
    <property type="component" value="Unassembled WGS sequence"/>
</dbReference>
<dbReference type="OrthoDB" id="25137at2759"/>
<dbReference type="KEGG" id="edi:EDI_127810"/>
<organism evidence="3">
    <name type="scientific">Entamoeba dispar (strain ATCC PRA-260 / SAW760)</name>
    <dbReference type="NCBI Taxonomy" id="370354"/>
    <lineage>
        <taxon>Eukaryota</taxon>
        <taxon>Amoebozoa</taxon>
        <taxon>Evosea</taxon>
        <taxon>Archamoebae</taxon>
        <taxon>Mastigamoebida</taxon>
        <taxon>Entamoebidae</taxon>
        <taxon>Entamoeba</taxon>
    </lineage>
</organism>
<evidence type="ECO:0000313" key="3">
    <source>
        <dbReference type="Proteomes" id="UP000008076"/>
    </source>
</evidence>
<dbReference type="EMBL" id="DS549671">
    <property type="protein sequence ID" value="EDR25077.1"/>
    <property type="molecule type" value="Genomic_DNA"/>
</dbReference>
<dbReference type="eggNOG" id="ENOG502RFM0">
    <property type="taxonomic scope" value="Eukaryota"/>
</dbReference>
<feature type="signal peptide" evidence="1">
    <location>
        <begin position="1"/>
        <end position="25"/>
    </location>
</feature>
<sequence>MNKVFLILPSLFLILLFLFCVGSLSNKKRIMKYINNPVLHKSNYYDNYFNVSNFNYSGDCGKVFKYKRHNSRDLLFYGIGYNAEQWKRNKPQLLRALRITCSSIPFATKVMINFKEPPPQDLQNEFNKYNFQIVQKPIKNENPVNQRYIEYYYYLLKYKKNFDRVLIIDIRDVFVFGDIFSTFSNQELVFTTQCYGIKNNETRCNYFGQPGYPYNDEWLEKGFNKEIRNQFCQNKYISLNAGVVLGGIEPMFEFLRIMRDSLLSRKEKLSFWGIEQATLNYLYYTNAFKKLNTTVDKCTQRTCFSDWHNGMYNNKTKIMYSSLNGCSPVLRHKIKSSNHPIILT</sequence>
<proteinExistence type="predicted"/>
<dbReference type="VEuPathDB" id="AmoebaDB:EDI_127810"/>
<dbReference type="GeneID" id="5883679"/>
<feature type="chain" id="PRO_5002749829" evidence="1">
    <location>
        <begin position="26"/>
        <end position="344"/>
    </location>
</feature>
<dbReference type="AlphaFoldDB" id="B0EK69"/>
<dbReference type="OMA" id="GIEPMFE"/>
<dbReference type="RefSeq" id="XP_001738590.1">
    <property type="nucleotide sequence ID" value="XM_001738538.1"/>
</dbReference>
<reference evidence="3" key="1">
    <citation type="submission" date="2007-12" db="EMBL/GenBank/DDBJ databases">
        <title>Annotation of Entamoeba dispar SAW760.</title>
        <authorList>
            <person name="Lorenzi H."/>
            <person name="Inman J."/>
            <person name="Schobel S."/>
            <person name="Amedeo P."/>
            <person name="Caler E."/>
        </authorList>
    </citation>
    <scope>NUCLEOTIDE SEQUENCE [LARGE SCALE GENOMIC DNA]</scope>
    <source>
        <strain evidence="3">ATCC PRA-260 / SAW760</strain>
    </source>
</reference>
<protein>
    <submittedName>
        <fullName evidence="2">Uncharacterized protein</fullName>
    </submittedName>
</protein>
<gene>
    <name evidence="2" type="ORF">EDI_127810</name>
</gene>
<name>B0EK69_ENTDS</name>
<evidence type="ECO:0000313" key="2">
    <source>
        <dbReference type="EMBL" id="EDR25077.1"/>
    </source>
</evidence>
<keyword evidence="3" id="KW-1185">Reference proteome</keyword>
<accession>B0EK69</accession>
<keyword evidence="1" id="KW-0732">Signal</keyword>